<feature type="compositionally biased region" description="Polar residues" evidence="1">
    <location>
        <begin position="305"/>
        <end position="315"/>
    </location>
</feature>
<dbReference type="STRING" id="1231657.A0A1Y1YLQ8"/>
<reference evidence="3 4" key="1">
    <citation type="submission" date="2016-07" db="EMBL/GenBank/DDBJ databases">
        <title>Pervasive Adenine N6-methylation of Active Genes in Fungi.</title>
        <authorList>
            <consortium name="DOE Joint Genome Institute"/>
            <person name="Mondo S.J."/>
            <person name="Dannebaum R.O."/>
            <person name="Kuo R.C."/>
            <person name="Labutti K."/>
            <person name="Haridas S."/>
            <person name="Kuo A."/>
            <person name="Salamov A."/>
            <person name="Ahrendt S.R."/>
            <person name="Lipzen A."/>
            <person name="Sullivan W."/>
            <person name="Andreopoulos W.B."/>
            <person name="Clum A."/>
            <person name="Lindquist E."/>
            <person name="Daum C."/>
            <person name="Ramamoorthy G.K."/>
            <person name="Gryganskyi A."/>
            <person name="Culley D."/>
            <person name="Magnuson J.K."/>
            <person name="James T.Y."/>
            <person name="O'Malley M.A."/>
            <person name="Stajich J.E."/>
            <person name="Spatafora J.W."/>
            <person name="Visel A."/>
            <person name="Grigoriev I.V."/>
        </authorList>
    </citation>
    <scope>NUCLEOTIDE SEQUENCE [LARGE SCALE GENOMIC DNA]</scope>
    <source>
        <strain evidence="3 4">CBS 115471</strain>
    </source>
</reference>
<feature type="region of interest" description="Disordered" evidence="1">
    <location>
        <begin position="533"/>
        <end position="779"/>
    </location>
</feature>
<feature type="compositionally biased region" description="Polar residues" evidence="1">
    <location>
        <begin position="205"/>
        <end position="218"/>
    </location>
</feature>
<feature type="compositionally biased region" description="Basic and acidic residues" evidence="1">
    <location>
        <begin position="71"/>
        <end position="92"/>
    </location>
</feature>
<feature type="compositionally biased region" description="Polar residues" evidence="1">
    <location>
        <begin position="387"/>
        <end position="400"/>
    </location>
</feature>
<feature type="compositionally biased region" description="Polar residues" evidence="1">
    <location>
        <begin position="561"/>
        <end position="571"/>
    </location>
</feature>
<feature type="compositionally biased region" description="Polar residues" evidence="1">
    <location>
        <begin position="843"/>
        <end position="852"/>
    </location>
</feature>
<dbReference type="Proteomes" id="UP000193144">
    <property type="component" value="Unassembled WGS sequence"/>
</dbReference>
<feature type="compositionally biased region" description="Polar residues" evidence="1">
    <location>
        <begin position="651"/>
        <end position="680"/>
    </location>
</feature>
<feature type="region of interest" description="Disordered" evidence="1">
    <location>
        <begin position="1348"/>
        <end position="1436"/>
    </location>
</feature>
<name>A0A1Y1YLQ8_9PLEO</name>
<feature type="compositionally biased region" description="Polar residues" evidence="1">
    <location>
        <begin position="740"/>
        <end position="752"/>
    </location>
</feature>
<evidence type="ECO:0000259" key="2">
    <source>
        <dbReference type="Pfam" id="PF20516"/>
    </source>
</evidence>
<feature type="compositionally biased region" description="Polar residues" evidence="1">
    <location>
        <begin position="254"/>
        <end position="264"/>
    </location>
</feature>
<feature type="region of interest" description="Disordered" evidence="1">
    <location>
        <begin position="1300"/>
        <end position="1327"/>
    </location>
</feature>
<organism evidence="3 4">
    <name type="scientific">Clohesyomyces aquaticus</name>
    <dbReference type="NCBI Taxonomy" id="1231657"/>
    <lineage>
        <taxon>Eukaryota</taxon>
        <taxon>Fungi</taxon>
        <taxon>Dikarya</taxon>
        <taxon>Ascomycota</taxon>
        <taxon>Pezizomycotina</taxon>
        <taxon>Dothideomycetes</taxon>
        <taxon>Pleosporomycetidae</taxon>
        <taxon>Pleosporales</taxon>
        <taxon>Lindgomycetaceae</taxon>
        <taxon>Clohesyomyces</taxon>
    </lineage>
</organism>
<feature type="region of interest" description="Disordered" evidence="1">
    <location>
        <begin position="364"/>
        <end position="498"/>
    </location>
</feature>
<feature type="compositionally biased region" description="Polar residues" evidence="1">
    <location>
        <begin position="364"/>
        <end position="374"/>
    </location>
</feature>
<feature type="region of interest" description="Disordered" evidence="1">
    <location>
        <begin position="1"/>
        <end position="35"/>
    </location>
</feature>
<dbReference type="InterPro" id="IPR046797">
    <property type="entry name" value="PDDEXK_12"/>
</dbReference>
<protein>
    <recommendedName>
        <fullName evidence="2">PD-(D/E)XK nuclease-like domain-containing protein</fullName>
    </recommendedName>
</protein>
<feature type="compositionally biased region" description="Basic and acidic residues" evidence="1">
    <location>
        <begin position="1361"/>
        <end position="1373"/>
    </location>
</feature>
<evidence type="ECO:0000313" key="3">
    <source>
        <dbReference type="EMBL" id="ORX98947.1"/>
    </source>
</evidence>
<feature type="compositionally biased region" description="Basic and acidic residues" evidence="1">
    <location>
        <begin position="147"/>
        <end position="161"/>
    </location>
</feature>
<comment type="caution">
    <text evidence="3">The sequence shown here is derived from an EMBL/GenBank/DDBJ whole genome shotgun (WGS) entry which is preliminary data.</text>
</comment>
<sequence>MWETPTRTKNATATGSSKANGRPSGAQKEEPGFATTLAELKPIDWADEMDSELGIQTGTSPALRANVPKPEVNEKKGHTSDRMTVEELEHSKRTTTGLGPGSARPLYTTSFVPSQKPRYPTGSITNSKRKKYRRIQTHTLGTEKLVKRDRSKGTAARKESMPRSLDSNWRRGGAPQMTSRDQNLVASINPATVSMGPTEAKTFPCRTTDNTTTRSGSVGSDPGIDCHSRQALSAMSFCGETPESSVAEGEPTEAPSSPGQTNGEAKTGSGVAGTATSATLLNKEVPGDVSFNMEPLVPPVPSAEPTGSQMSGTELQSREDNSKKTPQILYNVEYALSEAIILRQSQGPGSLAIDYDLMNSSLTGPKIRSGSSESLEPVKGEHGVTPAVTSAPVTSSSQNIRDPDPIQPSKPDEISKPTQATRSDEDPPPVQRSKIDAFAKSVRIPQDDDRPPPTQSPKTEKSPHSIQASKNDAAPDAIPPSATDEDKHRVLSSKFSEVEDSIRSAQLAAAQMILALRKGQSENTPLNKFVSTSYSSRNTQAPAIIETQVTSRPEFPGSPLQPVSPQANLTVSLPPLEESEKTNQPQGRQVDEPSKSYLKERSGELETPEKAPNPAIAHPLLPPAVSAPVQPPRVHHDVALEEETPLPLRVSSRTQPQQTDISVASNQEAGESTVSRSSQMLKEHNAQPVSQKKMVPNTASAGKTRSQGAQQSRPTNTQGQTSFIKGNHHIGKTPGKTEKTGQPSRAPGSSTIGDKKLATQGENRPSTSEAPAHDNVIGKSQTLIRMSEKSAKRFWGAAQLSSANRPPTTGDKQLFTPGEDRQSYSKANYLKRVSVSHAHDKSNGNPQAQSHMPNKPANGDASFRSGGSLSNPEKLFRANVVAIPRGLRSLASRLLNIGEERFIISDLLRHDPDVVVEVAKSSSLLLYRDSRSDPEPVFLEKRQILEIMQNPSRRAPKHFEIARSVDGLDTAVLSRSPSILAEIMTNLEQENERVRRLRWSRSMTMLGKGHAVLEKLRVLTLMREQILLTQNVTQECVRMGLGDDHKARTFMDHVFQDFRKLIGELQSVTNLWSNTGENSFGPRRAFLGLLHLSGWKLAEPTLLELSGTKVCEAYQPQEEASGFQCYPGHITFALSYRMDTELRRVLQRPINPTIAYRDYPFAVLVTESIEVDETEATRRLQYWAMACFYRLRAFGRATWLMPIPLVLITNRGSYQLFFAQDLGSHITMTKWMEIGSEDTLRGWYQKYAVICCLAQWIETEYKLWFKAEILGLEIPKDMEKIIAENGVSFPDYPSAQAPGRMTLPNYLASPRRPPPGPSGSPMQYGPGNSYGDKNEFGYYMCLPASRAKNSSCGQVPPRLRGGFEDKAADHNTPENEPPSANAGPAHEEGNSVLEQFPVDETESDLETLESENDWSSVEGEEDRESDATTVVAPDDDDEDATMVFNYTVVRIADRRTVSMPARICEDDGVVEEQPARRSGSDTL</sequence>
<feature type="compositionally biased region" description="Polar residues" evidence="1">
    <location>
        <begin position="697"/>
        <end position="724"/>
    </location>
</feature>
<dbReference type="EMBL" id="MCFA01000206">
    <property type="protein sequence ID" value="ORX98947.1"/>
    <property type="molecule type" value="Genomic_DNA"/>
</dbReference>
<feature type="region of interest" description="Disordered" evidence="1">
    <location>
        <begin position="195"/>
        <end position="226"/>
    </location>
</feature>
<feature type="region of interest" description="Disordered" evidence="1">
    <location>
        <begin position="798"/>
        <end position="823"/>
    </location>
</feature>
<keyword evidence="4" id="KW-1185">Reference proteome</keyword>
<feature type="compositionally biased region" description="Basic and acidic residues" evidence="1">
    <location>
        <begin position="589"/>
        <end position="609"/>
    </location>
</feature>
<evidence type="ECO:0000256" key="1">
    <source>
        <dbReference type="SAM" id="MobiDB-lite"/>
    </source>
</evidence>
<proteinExistence type="predicted"/>
<dbReference type="Pfam" id="PF20516">
    <property type="entry name" value="PDDEXK_12"/>
    <property type="match status" value="1"/>
</dbReference>
<feature type="compositionally biased region" description="Acidic residues" evidence="1">
    <location>
        <begin position="1397"/>
        <end position="1424"/>
    </location>
</feature>
<accession>A0A1Y1YLQ8</accession>
<feature type="domain" description="PD-(D/E)XK nuclease-like" evidence="2">
    <location>
        <begin position="1139"/>
        <end position="1261"/>
    </location>
</feature>
<feature type="compositionally biased region" description="Polar residues" evidence="1">
    <location>
        <begin position="533"/>
        <end position="551"/>
    </location>
</feature>
<gene>
    <name evidence="3" type="ORF">BCR34DRAFT_606765</name>
</gene>
<feature type="region of interest" description="Disordered" evidence="1">
    <location>
        <begin position="56"/>
        <end position="130"/>
    </location>
</feature>
<dbReference type="OrthoDB" id="10692977at2759"/>
<feature type="compositionally biased region" description="Polar residues" evidence="1">
    <location>
        <begin position="1"/>
        <end position="19"/>
    </location>
</feature>
<feature type="region of interest" description="Disordered" evidence="1">
    <location>
        <begin position="294"/>
        <end position="324"/>
    </location>
</feature>
<feature type="region of interest" description="Disordered" evidence="1">
    <location>
        <begin position="238"/>
        <end position="273"/>
    </location>
</feature>
<feature type="region of interest" description="Disordered" evidence="1">
    <location>
        <begin position="836"/>
        <end position="868"/>
    </location>
</feature>
<evidence type="ECO:0000313" key="4">
    <source>
        <dbReference type="Proteomes" id="UP000193144"/>
    </source>
</evidence>
<feature type="compositionally biased region" description="Polar residues" evidence="1">
    <location>
        <begin position="799"/>
        <end position="811"/>
    </location>
</feature>
<feature type="region of interest" description="Disordered" evidence="1">
    <location>
        <begin position="147"/>
        <end position="177"/>
    </location>
</feature>
<feature type="compositionally biased region" description="Polar residues" evidence="1">
    <location>
        <begin position="760"/>
        <end position="769"/>
    </location>
</feature>